<dbReference type="InterPro" id="IPR018146">
    <property type="entry name" value="Glyoxalase_1_CS"/>
</dbReference>
<dbReference type="Proteomes" id="UP001302719">
    <property type="component" value="Chromosome"/>
</dbReference>
<organism evidence="3 4">
    <name type="scientific">Candidatus Nitrospira allomarina</name>
    <dbReference type="NCBI Taxonomy" id="3020900"/>
    <lineage>
        <taxon>Bacteria</taxon>
        <taxon>Pseudomonadati</taxon>
        <taxon>Nitrospirota</taxon>
        <taxon>Nitrospiria</taxon>
        <taxon>Nitrospirales</taxon>
        <taxon>Nitrospiraceae</taxon>
        <taxon>Nitrospira</taxon>
    </lineage>
</organism>
<keyword evidence="4" id="KW-1185">Reference proteome</keyword>
<dbReference type="Pfam" id="PF00903">
    <property type="entry name" value="Glyoxalase"/>
    <property type="match status" value="1"/>
</dbReference>
<evidence type="ECO:0000256" key="1">
    <source>
        <dbReference type="ARBA" id="ARBA00022723"/>
    </source>
</evidence>
<name>A0AA96G9V5_9BACT</name>
<proteinExistence type="predicted"/>
<dbReference type="InterPro" id="IPR029068">
    <property type="entry name" value="Glyas_Bleomycin-R_OHBP_Dase"/>
</dbReference>
<keyword evidence="1" id="KW-0479">Metal-binding</keyword>
<dbReference type="KEGG" id="nall:PP769_16715"/>
<reference evidence="3 4" key="1">
    <citation type="submission" date="2023-01" db="EMBL/GenBank/DDBJ databases">
        <title>Cultivation and genomic characterization of new, ubiquitous marine nitrite-oxidizing bacteria from the Nitrospirales.</title>
        <authorList>
            <person name="Mueller A.J."/>
            <person name="Daebeler A."/>
            <person name="Herbold C.W."/>
            <person name="Kirkegaard R.H."/>
            <person name="Daims H."/>
        </authorList>
    </citation>
    <scope>NUCLEOTIDE SEQUENCE [LARGE SCALE GENOMIC DNA]</scope>
    <source>
        <strain evidence="3 4">VA</strain>
    </source>
</reference>
<protein>
    <submittedName>
        <fullName evidence="3">VOC family protein</fullName>
    </submittedName>
</protein>
<evidence type="ECO:0000259" key="2">
    <source>
        <dbReference type="PROSITE" id="PS51819"/>
    </source>
</evidence>
<sequence>MAIELNHTIVPVHDKVASAKFYAKIFGLVFDEGKVEYFAPLRINERLTFDFDDDVDKFDSHHYAFKVGEEDFDRIFGRIQAEGIPYGSGPRARKDMTINHRGGGRGVYFCDQNGHILELLTVE</sequence>
<dbReference type="InterPro" id="IPR037523">
    <property type="entry name" value="VOC_core"/>
</dbReference>
<dbReference type="AlphaFoldDB" id="A0AA96G9V5"/>
<dbReference type="GO" id="GO:0004462">
    <property type="term" value="F:lactoylglutathione lyase activity"/>
    <property type="evidence" value="ECO:0007669"/>
    <property type="project" value="InterPro"/>
</dbReference>
<evidence type="ECO:0000313" key="4">
    <source>
        <dbReference type="Proteomes" id="UP001302719"/>
    </source>
</evidence>
<accession>A0AA96G9V5</accession>
<dbReference type="PROSITE" id="PS51819">
    <property type="entry name" value="VOC"/>
    <property type="match status" value="1"/>
</dbReference>
<dbReference type="InterPro" id="IPR004360">
    <property type="entry name" value="Glyas_Fos-R_dOase_dom"/>
</dbReference>
<feature type="domain" description="VOC" evidence="2">
    <location>
        <begin position="4"/>
        <end position="122"/>
    </location>
</feature>
<dbReference type="Gene3D" id="3.10.180.10">
    <property type="entry name" value="2,3-Dihydroxybiphenyl 1,2-Dioxygenase, domain 1"/>
    <property type="match status" value="1"/>
</dbReference>
<dbReference type="PROSITE" id="PS00934">
    <property type="entry name" value="GLYOXALASE_I_1"/>
    <property type="match status" value="1"/>
</dbReference>
<dbReference type="CDD" id="cd08351">
    <property type="entry name" value="ChaP_like"/>
    <property type="match status" value="1"/>
</dbReference>
<dbReference type="GO" id="GO:0046872">
    <property type="term" value="F:metal ion binding"/>
    <property type="evidence" value="ECO:0007669"/>
    <property type="project" value="UniProtKB-KW"/>
</dbReference>
<evidence type="ECO:0000313" key="3">
    <source>
        <dbReference type="EMBL" id="WNM57591.1"/>
    </source>
</evidence>
<dbReference type="EMBL" id="CP116967">
    <property type="protein sequence ID" value="WNM57591.1"/>
    <property type="molecule type" value="Genomic_DNA"/>
</dbReference>
<dbReference type="RefSeq" id="WP_312642259.1">
    <property type="nucleotide sequence ID" value="NZ_CP116967.1"/>
</dbReference>
<gene>
    <name evidence="3" type="ORF">PP769_16715</name>
</gene>
<dbReference type="SUPFAM" id="SSF54593">
    <property type="entry name" value="Glyoxalase/Bleomycin resistance protein/Dihydroxybiphenyl dioxygenase"/>
    <property type="match status" value="1"/>
</dbReference>